<evidence type="ECO:0000313" key="2">
    <source>
        <dbReference type="EMBL" id="AZI45178.1"/>
    </source>
</evidence>
<name>A0A3G8YIS4_9DEIO</name>
<dbReference type="Proteomes" id="UP000276417">
    <property type="component" value="Plasmid unnamed3"/>
</dbReference>
<feature type="region of interest" description="Disordered" evidence="1">
    <location>
        <begin position="300"/>
        <end position="322"/>
    </location>
</feature>
<dbReference type="EMBL" id="CP034187">
    <property type="protein sequence ID" value="AZI45178.1"/>
    <property type="molecule type" value="Genomic_DNA"/>
</dbReference>
<dbReference type="Gene3D" id="3.40.50.300">
    <property type="entry name" value="P-loop containing nucleotide triphosphate hydrolases"/>
    <property type="match status" value="1"/>
</dbReference>
<dbReference type="KEGG" id="dph:EHF33_19900"/>
<evidence type="ECO:0000313" key="3">
    <source>
        <dbReference type="Proteomes" id="UP000276417"/>
    </source>
</evidence>
<dbReference type="InterPro" id="IPR021228">
    <property type="entry name" value="BrxD"/>
</dbReference>
<reference evidence="2 3" key="1">
    <citation type="submission" date="2018-11" db="EMBL/GenBank/DDBJ databases">
        <title>Deinococcus shelandsis sp. nov., isolated from South Shetland Islands soil of Antarctica.</title>
        <authorList>
            <person name="Tian J."/>
        </authorList>
    </citation>
    <scope>NUCLEOTIDE SEQUENCE [LARGE SCALE GENOMIC DNA]</scope>
    <source>
        <strain evidence="2 3">S14-83T</strain>
        <plasmid evidence="2 3">unnamed3</plasmid>
    </source>
</reference>
<dbReference type="SUPFAM" id="SSF52540">
    <property type="entry name" value="P-loop containing nucleoside triphosphate hydrolases"/>
    <property type="match status" value="1"/>
</dbReference>
<accession>A0A3G8YIS4</accession>
<dbReference type="OrthoDB" id="9772976at2"/>
<proteinExistence type="predicted"/>
<organism evidence="2 3">
    <name type="scientific">Deinococcus psychrotolerans</name>
    <dbReference type="NCBI Taxonomy" id="2489213"/>
    <lineage>
        <taxon>Bacteria</taxon>
        <taxon>Thermotogati</taxon>
        <taxon>Deinococcota</taxon>
        <taxon>Deinococci</taxon>
        <taxon>Deinococcales</taxon>
        <taxon>Deinococcaceae</taxon>
        <taxon>Deinococcus</taxon>
    </lineage>
</organism>
<dbReference type="RefSeq" id="WP_124875534.1">
    <property type="nucleotide sequence ID" value="NZ_CP034187.1"/>
</dbReference>
<keyword evidence="2" id="KW-0614">Plasmid</keyword>
<protein>
    <recommendedName>
        <fullName evidence="4">ATP-binding protein</fullName>
    </recommendedName>
</protein>
<gene>
    <name evidence="2" type="ORF">EHF33_19900</name>
</gene>
<dbReference type="Pfam" id="PF10923">
    <property type="entry name" value="BrxC_BrxD"/>
    <property type="match status" value="1"/>
</dbReference>
<dbReference type="AlphaFoldDB" id="A0A3G8YIS4"/>
<sequence>MTPSPPVPRHDAVHIINALRQGVVPSRGLHHYAVGQNRELDILLEGLRHSAEGHSPFKGIRGGYGSGKTFLISRLAEEALQRGFAVSQVSMNRDKASLHLLERLYQGIMQQVQLRGTEGNALGTILDRWISSAEEYVTEVQGIPEHLETAVREAVGQRIEVLLGEVARERPSYSAALKTYHQAHMKGNHALKRDVLGWLMADPHASTRQLLGVRGQVQASDTLAYLRELTRMLRQLKRPGLLIILDELDEMRHLRRDLRQRAWANLRDLLDALGRGIPGLYLVLAGTPEVYDDRRGISELPPLDQRLGDPTQQTQHPNLRGPQLPLPVFSQAQLTNVMARLEQLWSVACEQEARLPVGFAASLAEGWTQRLGSRSPRVAIREFISVLDRTRDYPDFSPLHEYSYALDPAILTPQEAEVPVLVDDEDLF</sequence>
<keyword evidence="3" id="KW-1185">Reference proteome</keyword>
<evidence type="ECO:0000256" key="1">
    <source>
        <dbReference type="SAM" id="MobiDB-lite"/>
    </source>
</evidence>
<geneLocation type="plasmid" evidence="2 3">
    <name>unnamed3</name>
</geneLocation>
<evidence type="ECO:0008006" key="4">
    <source>
        <dbReference type="Google" id="ProtNLM"/>
    </source>
</evidence>
<dbReference type="InterPro" id="IPR027417">
    <property type="entry name" value="P-loop_NTPase"/>
</dbReference>